<keyword evidence="6 7" id="KW-0012">Acyltransferase</keyword>
<keyword evidence="5 7" id="KW-0472">Membrane</keyword>
<dbReference type="Proteomes" id="UP001652642">
    <property type="component" value="Chromosome 15"/>
</dbReference>
<feature type="transmembrane region" description="Helical" evidence="7">
    <location>
        <begin position="168"/>
        <end position="193"/>
    </location>
</feature>
<comment type="domain">
    <text evidence="7">The DHHC domain is required for palmitoyltransferase activity.</text>
</comment>
<dbReference type="GeneID" id="110089972"/>
<evidence type="ECO:0000256" key="5">
    <source>
        <dbReference type="ARBA" id="ARBA00023136"/>
    </source>
</evidence>
<dbReference type="PANTHER" id="PTHR22883:SF414">
    <property type="entry name" value="PALMITOYLTRANSFERASE ZDHHC24-RELATED"/>
    <property type="match status" value="1"/>
</dbReference>
<evidence type="ECO:0000256" key="7">
    <source>
        <dbReference type="RuleBase" id="RU079119"/>
    </source>
</evidence>
<feature type="transmembrane region" description="Helical" evidence="7">
    <location>
        <begin position="199"/>
        <end position="216"/>
    </location>
</feature>
<dbReference type="InterPro" id="IPR039859">
    <property type="entry name" value="PFA4/ZDH16/20/ERF2-like"/>
</dbReference>
<evidence type="ECO:0000256" key="3">
    <source>
        <dbReference type="ARBA" id="ARBA00022692"/>
    </source>
</evidence>
<evidence type="ECO:0000313" key="10">
    <source>
        <dbReference type="RefSeq" id="XP_072840023.1"/>
    </source>
</evidence>
<dbReference type="PROSITE" id="PS50216">
    <property type="entry name" value="DHHC"/>
    <property type="match status" value="1"/>
</dbReference>
<accession>A0ABM5F3N8</accession>
<keyword evidence="4 7" id="KW-1133">Transmembrane helix</keyword>
<comment type="similarity">
    <text evidence="7">Belongs to the DHHC palmitoyltransferase family.</text>
</comment>
<comment type="catalytic activity">
    <reaction evidence="7">
        <text>L-cysteinyl-[protein] + hexadecanoyl-CoA = S-hexadecanoyl-L-cysteinyl-[protein] + CoA</text>
        <dbReference type="Rhea" id="RHEA:36683"/>
        <dbReference type="Rhea" id="RHEA-COMP:10131"/>
        <dbReference type="Rhea" id="RHEA-COMP:11032"/>
        <dbReference type="ChEBI" id="CHEBI:29950"/>
        <dbReference type="ChEBI" id="CHEBI:57287"/>
        <dbReference type="ChEBI" id="CHEBI:57379"/>
        <dbReference type="ChEBI" id="CHEBI:74151"/>
        <dbReference type="EC" id="2.3.1.225"/>
    </reaction>
</comment>
<evidence type="ECO:0000256" key="2">
    <source>
        <dbReference type="ARBA" id="ARBA00022679"/>
    </source>
</evidence>
<proteinExistence type="inferred from homology"/>
<organism evidence="9 10">
    <name type="scientific">Pogona vitticeps</name>
    <name type="common">central bearded dragon</name>
    <dbReference type="NCBI Taxonomy" id="103695"/>
    <lineage>
        <taxon>Eukaryota</taxon>
        <taxon>Metazoa</taxon>
        <taxon>Chordata</taxon>
        <taxon>Craniata</taxon>
        <taxon>Vertebrata</taxon>
        <taxon>Euteleostomi</taxon>
        <taxon>Lepidosauria</taxon>
        <taxon>Squamata</taxon>
        <taxon>Bifurcata</taxon>
        <taxon>Unidentata</taxon>
        <taxon>Episquamata</taxon>
        <taxon>Toxicofera</taxon>
        <taxon>Iguania</taxon>
        <taxon>Acrodonta</taxon>
        <taxon>Agamidae</taxon>
        <taxon>Amphibolurinae</taxon>
        <taxon>Pogona</taxon>
    </lineage>
</organism>
<name>A0ABM5F3N8_9SAUR</name>
<feature type="transmembrane region" description="Helical" evidence="7">
    <location>
        <begin position="6"/>
        <end position="33"/>
    </location>
</feature>
<sequence length="283" mass="31410">MAGRGWGRRALVPVCVGAFLGAALVVEVLAVLLQRRRTESEEPRPFPLLPLGALLFLVGNALENARRFVTASPSTRGVMLAGAGQGWDYCYTCQTHVPPRCGHCFACNVCVLRRDHHCTLLGQCVGYQNYRYFMCLLLHSSLALLFGCVLNVGVVASVLQGGHPAQTILLLVLPWLMLLMGQVDIVAFCYAFVTDACVVGFLFSTGFLLFHSLLAVRGQTTKEWFEGDRQYDMGWRDNLREVLGERWYLVWFLPFLASPLPGDGITFKTKGPRAESPPRSLRL</sequence>
<keyword evidence="9" id="KW-1185">Reference proteome</keyword>
<evidence type="ECO:0000256" key="4">
    <source>
        <dbReference type="ARBA" id="ARBA00022989"/>
    </source>
</evidence>
<comment type="subcellular location">
    <subcellularLocation>
        <location evidence="1">Membrane</location>
        <topology evidence="1">Multi-pass membrane protein</topology>
    </subcellularLocation>
</comment>
<evidence type="ECO:0000259" key="8">
    <source>
        <dbReference type="Pfam" id="PF01529"/>
    </source>
</evidence>
<dbReference type="PANTHER" id="PTHR22883">
    <property type="entry name" value="ZINC FINGER DHHC DOMAIN CONTAINING PROTEIN"/>
    <property type="match status" value="1"/>
</dbReference>
<dbReference type="EC" id="2.3.1.225" evidence="7"/>
<evidence type="ECO:0000256" key="1">
    <source>
        <dbReference type="ARBA" id="ARBA00004141"/>
    </source>
</evidence>
<keyword evidence="2 7" id="KW-0808">Transferase</keyword>
<reference evidence="10" key="1">
    <citation type="submission" date="2025-08" db="UniProtKB">
        <authorList>
            <consortium name="RefSeq"/>
        </authorList>
    </citation>
    <scope>IDENTIFICATION</scope>
</reference>
<feature type="domain" description="Palmitoyltransferase DHHC" evidence="8">
    <location>
        <begin position="87"/>
        <end position="226"/>
    </location>
</feature>
<dbReference type="Pfam" id="PF01529">
    <property type="entry name" value="DHHC"/>
    <property type="match status" value="1"/>
</dbReference>
<dbReference type="InterPro" id="IPR001594">
    <property type="entry name" value="Palmitoyltrfase_DHHC"/>
</dbReference>
<gene>
    <name evidence="10" type="primary">ZDHHC24</name>
</gene>
<protein>
    <recommendedName>
        <fullName evidence="7">Palmitoyltransferase</fullName>
        <ecNumber evidence="7">2.3.1.225</ecNumber>
    </recommendedName>
</protein>
<evidence type="ECO:0000313" key="9">
    <source>
        <dbReference type="Proteomes" id="UP001652642"/>
    </source>
</evidence>
<feature type="transmembrane region" description="Helical" evidence="7">
    <location>
        <begin position="130"/>
        <end position="156"/>
    </location>
</feature>
<dbReference type="RefSeq" id="XP_072840023.1">
    <property type="nucleotide sequence ID" value="XM_072983922.1"/>
</dbReference>
<evidence type="ECO:0000256" key="6">
    <source>
        <dbReference type="ARBA" id="ARBA00023315"/>
    </source>
</evidence>
<keyword evidence="3 7" id="KW-0812">Transmembrane</keyword>